<name>A0A831XL19_GEOME</name>
<reference evidence="1" key="1">
    <citation type="journal article" date="2020" name="mSystems">
        <title>Genome- and Community-Level Interaction Insights into Carbon Utilization and Element Cycling Functions of Hydrothermarchaeota in Hydrothermal Sediment.</title>
        <authorList>
            <person name="Zhou Z."/>
            <person name="Liu Y."/>
            <person name="Xu W."/>
            <person name="Pan J."/>
            <person name="Luo Z.H."/>
            <person name="Li M."/>
        </authorList>
    </citation>
    <scope>NUCLEOTIDE SEQUENCE [LARGE SCALE GENOMIC DNA]</scope>
    <source>
        <strain evidence="1">SpSt-349</strain>
    </source>
</reference>
<organism evidence="1">
    <name type="scientific">Geobacter metallireducens</name>
    <dbReference type="NCBI Taxonomy" id="28232"/>
    <lineage>
        <taxon>Bacteria</taxon>
        <taxon>Pseudomonadati</taxon>
        <taxon>Thermodesulfobacteriota</taxon>
        <taxon>Desulfuromonadia</taxon>
        <taxon>Geobacterales</taxon>
        <taxon>Geobacteraceae</taxon>
        <taxon>Geobacter</taxon>
    </lineage>
</organism>
<dbReference type="EMBL" id="DSOV01000016">
    <property type="protein sequence ID" value="HEN41638.1"/>
    <property type="molecule type" value="Genomic_DNA"/>
</dbReference>
<protein>
    <submittedName>
        <fullName evidence="1">Uncharacterized protein</fullName>
    </submittedName>
</protein>
<comment type="caution">
    <text evidence="1">The sequence shown here is derived from an EMBL/GenBank/DDBJ whole genome shotgun (WGS) entry which is preliminary data.</text>
</comment>
<sequence>MTTKEFVALVEDVIRVKEGQAAEALSLLHQVEDVRYHSGYWSGVMDGLHRMVMTLAPNDAARMAARLLLAEADGRLEELIEQHSIRVRRAAQPIAFERGRK</sequence>
<gene>
    <name evidence="1" type="ORF">ENQ87_04550</name>
</gene>
<dbReference type="AlphaFoldDB" id="A0A831XL19"/>
<accession>A0A831XL19</accession>
<proteinExistence type="predicted"/>
<evidence type="ECO:0000313" key="1">
    <source>
        <dbReference type="EMBL" id="HEN41638.1"/>
    </source>
</evidence>